<feature type="domain" description="Peptidase S33 tripeptidyl aminopeptidase-like C-terminal" evidence="4">
    <location>
        <begin position="428"/>
        <end position="531"/>
    </location>
</feature>
<gene>
    <name evidence="5" type="ORF">BCR33DRAFT_674726</name>
</gene>
<evidence type="ECO:0000256" key="1">
    <source>
        <dbReference type="ARBA" id="ARBA00010088"/>
    </source>
</evidence>
<dbReference type="EMBL" id="MCGO01000001">
    <property type="protein sequence ID" value="ORY53442.1"/>
    <property type="molecule type" value="Genomic_DNA"/>
</dbReference>
<dbReference type="Pfam" id="PF08386">
    <property type="entry name" value="Abhydrolase_4"/>
    <property type="match status" value="1"/>
</dbReference>
<evidence type="ECO:0000313" key="6">
    <source>
        <dbReference type="Proteomes" id="UP000193642"/>
    </source>
</evidence>
<dbReference type="STRING" id="329046.A0A1Y2D2D2"/>
<dbReference type="OrthoDB" id="425534at2759"/>
<dbReference type="Pfam" id="PF00561">
    <property type="entry name" value="Abhydrolase_1"/>
    <property type="match status" value="1"/>
</dbReference>
<organism evidence="5 6">
    <name type="scientific">Rhizoclosmatium globosum</name>
    <dbReference type="NCBI Taxonomy" id="329046"/>
    <lineage>
        <taxon>Eukaryota</taxon>
        <taxon>Fungi</taxon>
        <taxon>Fungi incertae sedis</taxon>
        <taxon>Chytridiomycota</taxon>
        <taxon>Chytridiomycota incertae sedis</taxon>
        <taxon>Chytridiomycetes</taxon>
        <taxon>Chytridiales</taxon>
        <taxon>Chytriomycetaceae</taxon>
        <taxon>Rhizoclosmatium</taxon>
    </lineage>
</organism>
<feature type="domain" description="AB hydrolase-1" evidence="3">
    <location>
        <begin position="130"/>
        <end position="265"/>
    </location>
</feature>
<dbReference type="PANTHER" id="PTHR43248">
    <property type="entry name" value="2-SUCCINYL-6-HYDROXY-2,4-CYCLOHEXADIENE-1-CARBOXYLATE SYNTHASE"/>
    <property type="match status" value="1"/>
</dbReference>
<evidence type="ECO:0000313" key="5">
    <source>
        <dbReference type="EMBL" id="ORY53442.1"/>
    </source>
</evidence>
<dbReference type="InterPro" id="IPR029058">
    <property type="entry name" value="AB_hydrolase_fold"/>
</dbReference>
<keyword evidence="6" id="KW-1185">Reference proteome</keyword>
<sequence>MEFNKPLLGHVPPSPKSLKPSLSHGNRIGYLAFGLLVALVVFVGCLESIHPEPVSDVKDPFKWQSCPGKDKDYKCGRLKVPLDYTKNHSKTIDIAVAVYKAQVQPSLGTITFNFGGPGGPGKASVLARGPSLSVLTGGRYDILGFDPRGIGESVPITCFESATHHAQFDVMASMISPPTVNGPTSQVTSFAALQEAWAKSCAKWAEDILPHMSTTQVSRDLDEIRKALGDSVLNYYGFSYGTMLGTVYTQMFPNNVGRMIIDGVMNPLTYMGGPIFKDTPGDFVDTEELFEAFGKECDDAGPSRCALAVPGSKTTTRIRDFAKQLEHKPLVVVDGATVPFVIHPLDVLQKIYGALYRPAGWPAVAKTIAKAIAGDGSDFNAEKLDACPIKDESGDNGMPGVTCLDTFGNQADFAEWEKAATRIQKVSPTFGVGGLWSYLVCKFWQVQPSERFTGPWNHKLKNQILIIGNTLDIITPISNARTVERIMEGGGVLLHHDGYGHCSTAHKSTCTLNYIKDYFNEGTLPEKGTVCKVDPDVVIFPEPSLVATKENDWLNDIHDVVVAVNLR</sequence>
<dbReference type="PANTHER" id="PTHR43248:SF25">
    <property type="entry name" value="AB HYDROLASE-1 DOMAIN-CONTAINING PROTEIN-RELATED"/>
    <property type="match status" value="1"/>
</dbReference>
<protein>
    <submittedName>
        <fullName evidence="5">Alpha/beta-hydrolase</fullName>
    </submittedName>
</protein>
<name>A0A1Y2D2D2_9FUNG</name>
<dbReference type="GO" id="GO:0016787">
    <property type="term" value="F:hydrolase activity"/>
    <property type="evidence" value="ECO:0007669"/>
    <property type="project" value="UniProtKB-KW"/>
</dbReference>
<comment type="caution">
    <text evidence="5">The sequence shown here is derived from an EMBL/GenBank/DDBJ whole genome shotgun (WGS) entry which is preliminary data.</text>
</comment>
<reference evidence="5 6" key="1">
    <citation type="submission" date="2016-07" db="EMBL/GenBank/DDBJ databases">
        <title>Pervasive Adenine N6-methylation of Active Genes in Fungi.</title>
        <authorList>
            <consortium name="DOE Joint Genome Institute"/>
            <person name="Mondo S.J."/>
            <person name="Dannebaum R.O."/>
            <person name="Kuo R.C."/>
            <person name="Labutti K."/>
            <person name="Haridas S."/>
            <person name="Kuo A."/>
            <person name="Salamov A."/>
            <person name="Ahrendt S.R."/>
            <person name="Lipzen A."/>
            <person name="Sullivan W."/>
            <person name="Andreopoulos W.B."/>
            <person name="Clum A."/>
            <person name="Lindquist E."/>
            <person name="Daum C."/>
            <person name="Ramamoorthy G.K."/>
            <person name="Gryganskyi A."/>
            <person name="Culley D."/>
            <person name="Magnuson J.K."/>
            <person name="James T.Y."/>
            <person name="O'Malley M.A."/>
            <person name="Stajich J.E."/>
            <person name="Spatafora J.W."/>
            <person name="Visel A."/>
            <person name="Grigoriev I.V."/>
        </authorList>
    </citation>
    <scope>NUCLEOTIDE SEQUENCE [LARGE SCALE GENOMIC DNA]</scope>
    <source>
        <strain evidence="5 6">JEL800</strain>
    </source>
</reference>
<accession>A0A1Y2D2D2</accession>
<dbReference type="SUPFAM" id="SSF53474">
    <property type="entry name" value="alpha/beta-Hydrolases"/>
    <property type="match status" value="1"/>
</dbReference>
<proteinExistence type="inferred from homology"/>
<evidence type="ECO:0000256" key="2">
    <source>
        <dbReference type="ARBA" id="ARBA00022801"/>
    </source>
</evidence>
<dbReference type="Proteomes" id="UP000193642">
    <property type="component" value="Unassembled WGS sequence"/>
</dbReference>
<dbReference type="InterPro" id="IPR013595">
    <property type="entry name" value="Pept_S33_TAP-like_C"/>
</dbReference>
<dbReference type="Gene3D" id="3.40.50.1820">
    <property type="entry name" value="alpha/beta hydrolase"/>
    <property type="match status" value="1"/>
</dbReference>
<dbReference type="AlphaFoldDB" id="A0A1Y2D2D2"/>
<dbReference type="InterPro" id="IPR051601">
    <property type="entry name" value="Serine_prot/Carboxylest_S33"/>
</dbReference>
<evidence type="ECO:0000259" key="3">
    <source>
        <dbReference type="Pfam" id="PF00561"/>
    </source>
</evidence>
<keyword evidence="2 5" id="KW-0378">Hydrolase</keyword>
<evidence type="ECO:0000259" key="4">
    <source>
        <dbReference type="Pfam" id="PF08386"/>
    </source>
</evidence>
<dbReference type="InterPro" id="IPR000073">
    <property type="entry name" value="AB_hydrolase_1"/>
</dbReference>
<comment type="similarity">
    <text evidence="1">Belongs to the peptidase S33 family.</text>
</comment>